<dbReference type="PROSITE" id="PS50109">
    <property type="entry name" value="HIS_KIN"/>
    <property type="match status" value="1"/>
</dbReference>
<evidence type="ECO:0000256" key="1">
    <source>
        <dbReference type="ARBA" id="ARBA00000085"/>
    </source>
</evidence>
<sequence length="514" mass="57943">MQLTKTVQELRRKSVFPRGVKHFIFRKLFRIETLSIKKLTLLGFTLVALPLVLALLYSAAQVNQISKQGANAIFDVASLIKSNREINENLRKMERFASQYVVLKDEALKQQFLNRRQQLQAVLTQQSRDNQDLVLTSEVNALSLALAKIHRSFLTGQDDTSANDLTLEQLQQEFKHLATITQKINQRSNRLIDLQASYIKSSAEEVSSVILKGLVIIPVTILIAGFFIFLITKPMKLLTRKIQRLEQGDFEQKIILKGSPEIREIAEALEVMRTRLHALELQKSSFIRHISHELKTPLAAIREGTELLYDNSVGELNEGQQEICHIIKNSVQRLQRLIEDLLDFNIVLDSTSLQDSEKISLQQLLAKVLQERKLDIKRKQLTIKQDIKGICLHSNARQLHVILDNLLSNAIKYSPVNASISFDGEIEGNRLMLTISDQGPGISSEVESKVFDAFYQGPAPENNQIKGSGLGLTIVKELLMRLNGSIELTSNTLAPSGTRVSLTLPRAYFAGNHK</sequence>
<comment type="catalytic activity">
    <reaction evidence="1">
        <text>ATP + protein L-histidine = ADP + protein N-phospho-L-histidine.</text>
        <dbReference type="EC" id="2.7.13.3"/>
    </reaction>
</comment>
<accession>A0AAE9Z7K6</accession>
<name>A0AAE9Z7K6_9GAMM</name>
<evidence type="ECO:0000256" key="13">
    <source>
        <dbReference type="ARBA" id="ARBA00023136"/>
    </source>
</evidence>
<dbReference type="Gene3D" id="6.10.340.10">
    <property type="match status" value="1"/>
</dbReference>
<dbReference type="SMART" id="SM00304">
    <property type="entry name" value="HAMP"/>
    <property type="match status" value="1"/>
</dbReference>
<evidence type="ECO:0000313" key="18">
    <source>
        <dbReference type="Proteomes" id="UP000032352"/>
    </source>
</evidence>
<evidence type="ECO:0000256" key="6">
    <source>
        <dbReference type="ARBA" id="ARBA00022679"/>
    </source>
</evidence>
<dbReference type="EC" id="2.7.13.3" evidence="3"/>
<reference evidence="17 18" key="2">
    <citation type="journal article" date="2022" name="Mar. Drugs">
        <title>Bioassay-Guided Fractionation Leads to the Detection of Cholic Acid Generated by the Rare Thalassomonas sp.</title>
        <authorList>
            <person name="Pheiffer F."/>
            <person name="Schneider Y.K."/>
            <person name="Hansen E.H."/>
            <person name="Andersen J.H."/>
            <person name="Isaksson J."/>
            <person name="Busche T."/>
            <person name="R C."/>
            <person name="Kalinowski J."/>
            <person name="Zyl L.V."/>
            <person name="Trindade M."/>
        </authorList>
    </citation>
    <scope>NUCLEOTIDE SEQUENCE [LARGE SCALE GENOMIC DNA]</scope>
    <source>
        <strain evidence="17 18">XOM25</strain>
    </source>
</reference>
<dbReference type="InterPro" id="IPR036890">
    <property type="entry name" value="HATPase_C_sf"/>
</dbReference>
<organism evidence="17 18">
    <name type="scientific">Thalassomonas viridans</name>
    <dbReference type="NCBI Taxonomy" id="137584"/>
    <lineage>
        <taxon>Bacteria</taxon>
        <taxon>Pseudomonadati</taxon>
        <taxon>Pseudomonadota</taxon>
        <taxon>Gammaproteobacteria</taxon>
        <taxon>Alteromonadales</taxon>
        <taxon>Colwelliaceae</taxon>
        <taxon>Thalassomonas</taxon>
    </lineage>
</organism>
<evidence type="ECO:0000256" key="3">
    <source>
        <dbReference type="ARBA" id="ARBA00012438"/>
    </source>
</evidence>
<keyword evidence="5" id="KW-0597">Phosphoprotein</keyword>
<keyword evidence="4" id="KW-1003">Cell membrane</keyword>
<keyword evidence="9" id="KW-0418">Kinase</keyword>
<reference evidence="17 18" key="1">
    <citation type="journal article" date="2015" name="Genome Announc.">
        <title>Draft Genome Sequences of Marine Isolates of Thalassomonas viridans and Thalassomonas actiniarum.</title>
        <authorList>
            <person name="Olonade I."/>
            <person name="van Zyl L.J."/>
            <person name="Trindade M."/>
        </authorList>
    </citation>
    <scope>NUCLEOTIDE SEQUENCE [LARGE SCALE GENOMIC DNA]</scope>
    <source>
        <strain evidence="17 18">XOM25</strain>
    </source>
</reference>
<keyword evidence="12" id="KW-0902">Two-component regulatory system</keyword>
<dbReference type="GO" id="GO:0005524">
    <property type="term" value="F:ATP binding"/>
    <property type="evidence" value="ECO:0007669"/>
    <property type="project" value="UniProtKB-KW"/>
</dbReference>
<evidence type="ECO:0000256" key="5">
    <source>
        <dbReference type="ARBA" id="ARBA00022553"/>
    </source>
</evidence>
<dbReference type="PANTHER" id="PTHR45528">
    <property type="entry name" value="SENSOR HISTIDINE KINASE CPXA"/>
    <property type="match status" value="1"/>
</dbReference>
<evidence type="ECO:0000256" key="7">
    <source>
        <dbReference type="ARBA" id="ARBA00022692"/>
    </source>
</evidence>
<dbReference type="GO" id="GO:0000155">
    <property type="term" value="F:phosphorelay sensor kinase activity"/>
    <property type="evidence" value="ECO:0007669"/>
    <property type="project" value="InterPro"/>
</dbReference>
<dbReference type="GO" id="GO:0005886">
    <property type="term" value="C:plasma membrane"/>
    <property type="evidence" value="ECO:0007669"/>
    <property type="project" value="UniProtKB-SubCell"/>
</dbReference>
<dbReference type="PROSITE" id="PS50885">
    <property type="entry name" value="HAMP"/>
    <property type="match status" value="1"/>
</dbReference>
<evidence type="ECO:0000256" key="9">
    <source>
        <dbReference type="ARBA" id="ARBA00022777"/>
    </source>
</evidence>
<evidence type="ECO:0000256" key="11">
    <source>
        <dbReference type="ARBA" id="ARBA00022989"/>
    </source>
</evidence>
<evidence type="ECO:0000256" key="4">
    <source>
        <dbReference type="ARBA" id="ARBA00022475"/>
    </source>
</evidence>
<dbReference type="Pfam" id="PF02518">
    <property type="entry name" value="HATPase_c"/>
    <property type="match status" value="1"/>
</dbReference>
<evidence type="ECO:0000256" key="2">
    <source>
        <dbReference type="ARBA" id="ARBA00004651"/>
    </source>
</evidence>
<dbReference type="SUPFAM" id="SSF47384">
    <property type="entry name" value="Homodimeric domain of signal transducing histidine kinase"/>
    <property type="match status" value="1"/>
</dbReference>
<dbReference type="CDD" id="cd00082">
    <property type="entry name" value="HisKA"/>
    <property type="match status" value="1"/>
</dbReference>
<dbReference type="SMART" id="SM00388">
    <property type="entry name" value="HisKA"/>
    <property type="match status" value="1"/>
</dbReference>
<keyword evidence="13 14" id="KW-0472">Membrane</keyword>
<dbReference type="Pfam" id="PF00672">
    <property type="entry name" value="HAMP"/>
    <property type="match status" value="1"/>
</dbReference>
<comment type="subcellular location">
    <subcellularLocation>
        <location evidence="2">Cell membrane</location>
        <topology evidence="2">Multi-pass membrane protein</topology>
    </subcellularLocation>
</comment>
<feature type="domain" description="Histidine kinase" evidence="15">
    <location>
        <begin position="289"/>
        <end position="508"/>
    </location>
</feature>
<dbReference type="InterPro" id="IPR050398">
    <property type="entry name" value="HssS/ArlS-like"/>
</dbReference>
<keyword evidence="11 14" id="KW-1133">Transmembrane helix</keyword>
<dbReference type="InterPro" id="IPR003594">
    <property type="entry name" value="HATPase_dom"/>
</dbReference>
<dbReference type="Pfam" id="PF00512">
    <property type="entry name" value="HisKA"/>
    <property type="match status" value="1"/>
</dbReference>
<evidence type="ECO:0000259" key="15">
    <source>
        <dbReference type="PROSITE" id="PS50109"/>
    </source>
</evidence>
<dbReference type="PANTHER" id="PTHR45528:SF1">
    <property type="entry name" value="SENSOR HISTIDINE KINASE CPXA"/>
    <property type="match status" value="1"/>
</dbReference>
<dbReference type="Proteomes" id="UP000032352">
    <property type="component" value="Chromosome"/>
</dbReference>
<dbReference type="InterPro" id="IPR003660">
    <property type="entry name" value="HAMP_dom"/>
</dbReference>
<gene>
    <name evidence="17" type="ORF">SG34_012330</name>
</gene>
<dbReference type="SUPFAM" id="SSF158472">
    <property type="entry name" value="HAMP domain-like"/>
    <property type="match status" value="1"/>
</dbReference>
<keyword evidence="10" id="KW-0067">ATP-binding</keyword>
<evidence type="ECO:0000256" key="10">
    <source>
        <dbReference type="ARBA" id="ARBA00022840"/>
    </source>
</evidence>
<dbReference type="RefSeq" id="WP_044841078.1">
    <property type="nucleotide sequence ID" value="NZ_CP059733.1"/>
</dbReference>
<proteinExistence type="predicted"/>
<protein>
    <recommendedName>
        <fullName evidence="3">histidine kinase</fullName>
        <ecNumber evidence="3">2.7.13.3</ecNumber>
    </recommendedName>
</protein>
<feature type="transmembrane region" description="Helical" evidence="14">
    <location>
        <begin position="209"/>
        <end position="231"/>
    </location>
</feature>
<dbReference type="InterPro" id="IPR004358">
    <property type="entry name" value="Sig_transdc_His_kin-like_C"/>
</dbReference>
<dbReference type="PRINTS" id="PR00344">
    <property type="entry name" value="BCTRLSENSOR"/>
</dbReference>
<dbReference type="InterPro" id="IPR036097">
    <property type="entry name" value="HisK_dim/P_sf"/>
</dbReference>
<dbReference type="SUPFAM" id="SSF55874">
    <property type="entry name" value="ATPase domain of HSP90 chaperone/DNA topoisomerase II/histidine kinase"/>
    <property type="match status" value="1"/>
</dbReference>
<keyword evidence="8" id="KW-0547">Nucleotide-binding</keyword>
<dbReference type="SMART" id="SM00387">
    <property type="entry name" value="HATPase_c"/>
    <property type="match status" value="1"/>
</dbReference>
<dbReference type="InterPro" id="IPR003661">
    <property type="entry name" value="HisK_dim/P_dom"/>
</dbReference>
<keyword evidence="7 14" id="KW-0812">Transmembrane</keyword>
<dbReference type="Gene3D" id="3.30.565.10">
    <property type="entry name" value="Histidine kinase-like ATPase, C-terminal domain"/>
    <property type="match status" value="1"/>
</dbReference>
<dbReference type="KEGG" id="tvd:SG34_012330"/>
<dbReference type="CDD" id="cd00075">
    <property type="entry name" value="HATPase"/>
    <property type="match status" value="1"/>
</dbReference>
<feature type="domain" description="HAMP" evidence="16">
    <location>
        <begin position="229"/>
        <end position="281"/>
    </location>
</feature>
<evidence type="ECO:0000256" key="12">
    <source>
        <dbReference type="ARBA" id="ARBA00023012"/>
    </source>
</evidence>
<dbReference type="EMBL" id="CP059733">
    <property type="protein sequence ID" value="WDE07599.1"/>
    <property type="molecule type" value="Genomic_DNA"/>
</dbReference>
<evidence type="ECO:0000256" key="8">
    <source>
        <dbReference type="ARBA" id="ARBA00022741"/>
    </source>
</evidence>
<evidence type="ECO:0000256" key="14">
    <source>
        <dbReference type="SAM" id="Phobius"/>
    </source>
</evidence>
<keyword evidence="6" id="KW-0808">Transferase</keyword>
<dbReference type="Gene3D" id="1.10.287.130">
    <property type="match status" value="1"/>
</dbReference>
<dbReference type="InterPro" id="IPR005467">
    <property type="entry name" value="His_kinase_dom"/>
</dbReference>
<dbReference type="CDD" id="cd06225">
    <property type="entry name" value="HAMP"/>
    <property type="match status" value="1"/>
</dbReference>
<evidence type="ECO:0000313" key="17">
    <source>
        <dbReference type="EMBL" id="WDE07599.1"/>
    </source>
</evidence>
<keyword evidence="18" id="KW-1185">Reference proteome</keyword>
<evidence type="ECO:0000259" key="16">
    <source>
        <dbReference type="PROSITE" id="PS50885"/>
    </source>
</evidence>
<dbReference type="AlphaFoldDB" id="A0AAE9Z7K6"/>